<dbReference type="AlphaFoldDB" id="A0A6J4R013"/>
<keyword evidence="1" id="KW-0472">Membrane</keyword>
<dbReference type="EMBL" id="CADCVE010000077">
    <property type="protein sequence ID" value="CAA9460261.1"/>
    <property type="molecule type" value="Genomic_DNA"/>
</dbReference>
<name>A0A6J4R013_9ACTN</name>
<evidence type="ECO:0000313" key="2">
    <source>
        <dbReference type="EMBL" id="CAA9460261.1"/>
    </source>
</evidence>
<feature type="transmembrane region" description="Helical" evidence="1">
    <location>
        <begin position="178"/>
        <end position="196"/>
    </location>
</feature>
<keyword evidence="1" id="KW-1133">Transmembrane helix</keyword>
<sequence length="255" mass="27032">MRKGTNQEERHERTLLRLGAVSAVLGTLANVVASAGHGDLPETGTHAALSFVAERDTWSLVHLTSIFAVLLWLVAFVGLSGSMSRGASWLLARFGIASILVGAAVHVVFFSIDGYALKGTADAWAAASGSERESLLRAGDLVLLLQESQFVSAIILVLGLPFLLFGLSVAFSSAYPTWLGWVGATAGAGALFTGVTRFVRLELVPDPVLFGVFGMGVSLWMAAMGTLMWKRARKLPRADTKAPHDSHDKVNASSP</sequence>
<organism evidence="2">
    <name type="scientific">uncultured Rubrobacteraceae bacterium</name>
    <dbReference type="NCBI Taxonomy" id="349277"/>
    <lineage>
        <taxon>Bacteria</taxon>
        <taxon>Bacillati</taxon>
        <taxon>Actinomycetota</taxon>
        <taxon>Rubrobacteria</taxon>
        <taxon>Rubrobacterales</taxon>
        <taxon>Rubrobacteraceae</taxon>
        <taxon>environmental samples</taxon>
    </lineage>
</organism>
<feature type="transmembrane region" description="Helical" evidence="1">
    <location>
        <begin position="150"/>
        <end position="171"/>
    </location>
</feature>
<gene>
    <name evidence="2" type="ORF">AVDCRST_MAG28-3182</name>
</gene>
<proteinExistence type="predicted"/>
<evidence type="ECO:0000256" key="1">
    <source>
        <dbReference type="SAM" id="Phobius"/>
    </source>
</evidence>
<feature type="transmembrane region" description="Helical" evidence="1">
    <location>
        <begin position="91"/>
        <end position="112"/>
    </location>
</feature>
<protein>
    <recommendedName>
        <fullName evidence="3">DUF4386 family protein</fullName>
    </recommendedName>
</protein>
<feature type="transmembrane region" description="Helical" evidence="1">
    <location>
        <begin position="58"/>
        <end position="79"/>
    </location>
</feature>
<keyword evidence="1" id="KW-0812">Transmembrane</keyword>
<reference evidence="2" key="1">
    <citation type="submission" date="2020-02" db="EMBL/GenBank/DDBJ databases">
        <authorList>
            <person name="Meier V. D."/>
        </authorList>
    </citation>
    <scope>NUCLEOTIDE SEQUENCE</scope>
    <source>
        <strain evidence="2">AVDCRST_MAG28</strain>
    </source>
</reference>
<accession>A0A6J4R013</accession>
<feature type="transmembrane region" description="Helical" evidence="1">
    <location>
        <begin position="208"/>
        <end position="229"/>
    </location>
</feature>
<evidence type="ECO:0008006" key="3">
    <source>
        <dbReference type="Google" id="ProtNLM"/>
    </source>
</evidence>